<name>A0A5C5W8K3_9BACT</name>
<feature type="compositionally biased region" description="Basic residues" evidence="6">
    <location>
        <begin position="158"/>
        <end position="167"/>
    </location>
</feature>
<keyword evidence="9" id="KW-1185">Reference proteome</keyword>
<dbReference type="Gene3D" id="3.100.10.10">
    <property type="match status" value="1"/>
</dbReference>
<dbReference type="InterPro" id="IPR021131">
    <property type="entry name" value="Ribosomal_uL15/eL18"/>
</dbReference>
<dbReference type="SUPFAM" id="SSF52080">
    <property type="entry name" value="Ribosomal proteins L15p and L18e"/>
    <property type="match status" value="1"/>
</dbReference>
<evidence type="ECO:0000256" key="5">
    <source>
        <dbReference type="RuleBase" id="RU003888"/>
    </source>
</evidence>
<dbReference type="InterPro" id="IPR001196">
    <property type="entry name" value="Ribosomal_uL15_CS"/>
</dbReference>
<dbReference type="InterPro" id="IPR005749">
    <property type="entry name" value="Ribosomal_uL15_bac-type"/>
</dbReference>
<dbReference type="EMBL" id="SJPH01000003">
    <property type="protein sequence ID" value="TWT46583.1"/>
    <property type="molecule type" value="Genomic_DNA"/>
</dbReference>
<protein>
    <recommendedName>
        <fullName evidence="4">Large ribosomal subunit protein uL15</fullName>
    </recommendedName>
</protein>
<dbReference type="PANTHER" id="PTHR12934:SF11">
    <property type="entry name" value="LARGE RIBOSOMAL SUBUNIT PROTEIN UL15M"/>
    <property type="match status" value="1"/>
</dbReference>
<evidence type="ECO:0000256" key="6">
    <source>
        <dbReference type="SAM" id="MobiDB-lite"/>
    </source>
</evidence>
<comment type="similarity">
    <text evidence="1 4 5">Belongs to the universal ribosomal protein uL15 family.</text>
</comment>
<dbReference type="GO" id="GO:0019843">
    <property type="term" value="F:rRNA binding"/>
    <property type="evidence" value="ECO:0007669"/>
    <property type="project" value="UniProtKB-UniRule"/>
</dbReference>
<feature type="compositionally biased region" description="Basic residues" evidence="6">
    <location>
        <begin position="9"/>
        <end position="20"/>
    </location>
</feature>
<evidence type="ECO:0000313" key="8">
    <source>
        <dbReference type="EMBL" id="TWT46583.1"/>
    </source>
</evidence>
<feature type="region of interest" description="Disordered" evidence="6">
    <location>
        <begin position="1"/>
        <end position="55"/>
    </location>
</feature>
<keyword evidence="4" id="KW-0699">rRNA-binding</keyword>
<feature type="region of interest" description="Disordered" evidence="6">
    <location>
        <begin position="157"/>
        <end position="193"/>
    </location>
</feature>
<dbReference type="HAMAP" id="MF_01341">
    <property type="entry name" value="Ribosomal_uL15"/>
    <property type="match status" value="1"/>
</dbReference>
<feature type="compositionally biased region" description="Gly residues" evidence="6">
    <location>
        <begin position="21"/>
        <end position="37"/>
    </location>
</feature>
<keyword evidence="4" id="KW-0694">RNA-binding</keyword>
<comment type="subunit">
    <text evidence="4">Part of the 50S ribosomal subunit.</text>
</comment>
<dbReference type="InterPro" id="IPR036227">
    <property type="entry name" value="Ribosomal_uL15/eL18_sf"/>
</dbReference>
<dbReference type="PROSITE" id="PS00475">
    <property type="entry name" value="RIBOSOMAL_L15"/>
    <property type="match status" value="1"/>
</dbReference>
<dbReference type="RefSeq" id="WP_146573217.1">
    <property type="nucleotide sequence ID" value="NZ_SJPH01000003.1"/>
</dbReference>
<dbReference type="GO" id="GO:0006412">
    <property type="term" value="P:translation"/>
    <property type="evidence" value="ECO:0007669"/>
    <property type="project" value="UniProtKB-UniRule"/>
</dbReference>
<dbReference type="AlphaFoldDB" id="A0A5C5W8K3"/>
<evidence type="ECO:0000256" key="2">
    <source>
        <dbReference type="ARBA" id="ARBA00022980"/>
    </source>
</evidence>
<feature type="domain" description="Large ribosomal subunit protein uL15/eL18" evidence="7">
    <location>
        <begin position="76"/>
        <end position="145"/>
    </location>
</feature>
<evidence type="ECO:0000256" key="1">
    <source>
        <dbReference type="ARBA" id="ARBA00007320"/>
    </source>
</evidence>
<comment type="function">
    <text evidence="4">Binds to the 23S rRNA.</text>
</comment>
<dbReference type="NCBIfam" id="TIGR01071">
    <property type="entry name" value="rplO_bact"/>
    <property type="match status" value="1"/>
</dbReference>
<keyword evidence="3 4" id="KW-0687">Ribonucleoprotein</keyword>
<accession>A0A5C5W8K3</accession>
<evidence type="ECO:0000259" key="7">
    <source>
        <dbReference type="Pfam" id="PF00828"/>
    </source>
</evidence>
<dbReference type="PANTHER" id="PTHR12934">
    <property type="entry name" value="50S RIBOSOMAL PROTEIN L15"/>
    <property type="match status" value="1"/>
</dbReference>
<dbReference type="InterPro" id="IPR030878">
    <property type="entry name" value="Ribosomal_uL15"/>
</dbReference>
<dbReference type="GO" id="GO:0022625">
    <property type="term" value="C:cytosolic large ribosomal subunit"/>
    <property type="evidence" value="ECO:0007669"/>
    <property type="project" value="TreeGrafter"/>
</dbReference>
<evidence type="ECO:0000313" key="9">
    <source>
        <dbReference type="Proteomes" id="UP000318995"/>
    </source>
</evidence>
<feature type="compositionally biased region" description="Low complexity" evidence="6">
    <location>
        <begin position="168"/>
        <end position="181"/>
    </location>
</feature>
<dbReference type="GO" id="GO:0003735">
    <property type="term" value="F:structural constituent of ribosome"/>
    <property type="evidence" value="ECO:0007669"/>
    <property type="project" value="InterPro"/>
</dbReference>
<evidence type="ECO:0000256" key="3">
    <source>
        <dbReference type="ARBA" id="ARBA00023274"/>
    </source>
</evidence>
<organism evidence="8 9">
    <name type="scientific">Botrimarina hoheduenensis</name>
    <dbReference type="NCBI Taxonomy" id="2528000"/>
    <lineage>
        <taxon>Bacteria</taxon>
        <taxon>Pseudomonadati</taxon>
        <taxon>Planctomycetota</taxon>
        <taxon>Planctomycetia</taxon>
        <taxon>Pirellulales</taxon>
        <taxon>Lacipirellulaceae</taxon>
        <taxon>Botrimarina</taxon>
    </lineage>
</organism>
<dbReference type="OrthoDB" id="9810293at2"/>
<dbReference type="Pfam" id="PF00828">
    <property type="entry name" value="Ribosomal_L27A"/>
    <property type="match status" value="1"/>
</dbReference>
<gene>
    <name evidence="4 8" type="primary">rplO</name>
    <name evidence="8" type="ORF">Pla111_16790</name>
</gene>
<proteinExistence type="inferred from homology"/>
<sequence>MILNDVNRGIHKHRKRKRIGRGPGSGHGKTSGRGHNGAGSRAGNSSHPVFQGGTMPLVRRVPKRGFNNRWASQVVVVNVGEIDAAFDAGAEVTIEALVAKNIAKGRFDELKVLGEGELTKKLKISAHRFSKSASEKIAAAGGEAVVVPGKVPVEEKKRAARAAKGKPTKAMAKPAPKAAAPAPTPAPEAEGEG</sequence>
<reference evidence="8 9" key="1">
    <citation type="submission" date="2019-02" db="EMBL/GenBank/DDBJ databases">
        <title>Deep-cultivation of Planctomycetes and their phenomic and genomic characterization uncovers novel biology.</title>
        <authorList>
            <person name="Wiegand S."/>
            <person name="Jogler M."/>
            <person name="Boedeker C."/>
            <person name="Pinto D."/>
            <person name="Vollmers J."/>
            <person name="Rivas-Marin E."/>
            <person name="Kohn T."/>
            <person name="Peeters S.H."/>
            <person name="Heuer A."/>
            <person name="Rast P."/>
            <person name="Oberbeckmann S."/>
            <person name="Bunk B."/>
            <person name="Jeske O."/>
            <person name="Meyerdierks A."/>
            <person name="Storesund J.E."/>
            <person name="Kallscheuer N."/>
            <person name="Luecker S."/>
            <person name="Lage O.M."/>
            <person name="Pohl T."/>
            <person name="Merkel B.J."/>
            <person name="Hornburger P."/>
            <person name="Mueller R.-W."/>
            <person name="Bruemmer F."/>
            <person name="Labrenz M."/>
            <person name="Spormann A.M."/>
            <person name="Op Den Camp H."/>
            <person name="Overmann J."/>
            <person name="Amann R."/>
            <person name="Jetten M.S.M."/>
            <person name="Mascher T."/>
            <person name="Medema M.H."/>
            <person name="Devos D.P."/>
            <person name="Kaster A.-K."/>
            <person name="Ovreas L."/>
            <person name="Rohde M."/>
            <person name="Galperin M.Y."/>
            <person name="Jogler C."/>
        </authorList>
    </citation>
    <scope>NUCLEOTIDE SEQUENCE [LARGE SCALE GENOMIC DNA]</scope>
    <source>
        <strain evidence="8 9">Pla111</strain>
    </source>
</reference>
<comment type="caution">
    <text evidence="8">The sequence shown here is derived from an EMBL/GenBank/DDBJ whole genome shotgun (WGS) entry which is preliminary data.</text>
</comment>
<keyword evidence="2 4" id="KW-0689">Ribosomal protein</keyword>
<evidence type="ECO:0000256" key="4">
    <source>
        <dbReference type="HAMAP-Rule" id="MF_01341"/>
    </source>
</evidence>
<dbReference type="Proteomes" id="UP000318995">
    <property type="component" value="Unassembled WGS sequence"/>
</dbReference>